<dbReference type="Proteomes" id="UP000194020">
    <property type="component" value="Unassembled WGS sequence"/>
</dbReference>
<sequence length="178" mass="18553">MTEQDVIAVCDLPAIGYGHAVAADLAAMKAGRKASLYADPLAWMVYDAVELALEKDREAICAAKRTVGHIVISDQCTAHTLREIGAAISSGRISPLRFSGACPGLVCALPGQFLGFNGPSMVLSMPAEQGLPAAAAIARNWLSEHAASHVIVTCHEADPAGHTVTSVIFTHIDKGGTH</sequence>
<organism evidence="1 2">
    <name type="scientific">Lonsdalea iberica</name>
    <dbReference type="NCBI Taxonomy" id="1082703"/>
    <lineage>
        <taxon>Bacteria</taxon>
        <taxon>Pseudomonadati</taxon>
        <taxon>Pseudomonadota</taxon>
        <taxon>Gammaproteobacteria</taxon>
        <taxon>Enterobacterales</taxon>
        <taxon>Pectobacteriaceae</taxon>
        <taxon>Lonsdalea</taxon>
    </lineage>
</organism>
<dbReference type="RefSeq" id="WP_094109901.1">
    <property type="nucleotide sequence ID" value="NZ_LUTP01000034.1"/>
</dbReference>
<evidence type="ECO:0000313" key="1">
    <source>
        <dbReference type="EMBL" id="OSN04447.1"/>
    </source>
</evidence>
<dbReference type="AlphaFoldDB" id="A0A1X3RRR1"/>
<dbReference type="InterPro" id="IPR016039">
    <property type="entry name" value="Thiolase-like"/>
</dbReference>
<name>A0A1X3RRR1_9GAMM</name>
<dbReference type="Gene3D" id="3.40.47.10">
    <property type="match status" value="1"/>
</dbReference>
<dbReference type="OrthoDB" id="4225324at2"/>
<comment type="caution">
    <text evidence="1">The sequence shown here is derived from an EMBL/GenBank/DDBJ whole genome shotgun (WGS) entry which is preliminary data.</text>
</comment>
<reference evidence="1 2" key="1">
    <citation type="submission" date="2016-02" db="EMBL/GenBank/DDBJ databases">
        <title>Species-wide whole genome sequencing reveals diversity, host range in Lonsdalea quercina.</title>
        <authorList>
            <person name="Li Y."/>
        </authorList>
    </citation>
    <scope>NUCLEOTIDE SEQUENCE [LARGE SCALE GENOMIC DNA]</scope>
    <source>
        <strain evidence="1 2">LMG 26264</strain>
    </source>
</reference>
<dbReference type="EMBL" id="LUTP01000034">
    <property type="protein sequence ID" value="OSN04447.1"/>
    <property type="molecule type" value="Genomic_DNA"/>
</dbReference>
<gene>
    <name evidence="1" type="ORF">AU511_12460</name>
</gene>
<dbReference type="GO" id="GO:0016746">
    <property type="term" value="F:acyltransferase activity"/>
    <property type="evidence" value="ECO:0007669"/>
    <property type="project" value="InterPro"/>
</dbReference>
<proteinExistence type="predicted"/>
<evidence type="ECO:0000313" key="2">
    <source>
        <dbReference type="Proteomes" id="UP000194020"/>
    </source>
</evidence>
<accession>A0A1X3RRR1</accession>
<protein>
    <submittedName>
        <fullName evidence="1">Coronafacic acid synthetase</fullName>
    </submittedName>
</protein>